<sequence length="74" mass="8598">MRLHNYFLVGEFETSNQPVLRTRDLFFLTNQAGLHIPGDNASIVVLCYLERAQLTLKLRDPEIPHKFNNKRISS</sequence>
<keyword evidence="2" id="KW-1185">Reference proteome</keyword>
<dbReference type="Proteomes" id="UP000094801">
    <property type="component" value="Unassembled WGS sequence"/>
</dbReference>
<accession>A0A1E4T520</accession>
<protein>
    <submittedName>
        <fullName evidence="1">Uncharacterized protein</fullName>
    </submittedName>
</protein>
<name>A0A1E4T520_9ASCO</name>
<evidence type="ECO:0000313" key="2">
    <source>
        <dbReference type="Proteomes" id="UP000094801"/>
    </source>
</evidence>
<dbReference type="AlphaFoldDB" id="A0A1E4T520"/>
<reference evidence="2" key="1">
    <citation type="submission" date="2016-04" db="EMBL/GenBank/DDBJ databases">
        <title>Comparative genomics of biotechnologically important yeasts.</title>
        <authorList>
            <consortium name="DOE Joint Genome Institute"/>
            <person name="Riley R."/>
            <person name="Haridas S."/>
            <person name="Wolfe K.H."/>
            <person name="Lopes M.R."/>
            <person name="Hittinger C.T."/>
            <person name="Goker M."/>
            <person name="Salamov A."/>
            <person name="Wisecaver J."/>
            <person name="Long T.M."/>
            <person name="Aerts A.L."/>
            <person name="Barry K."/>
            <person name="Choi C."/>
            <person name="Clum A."/>
            <person name="Coughlan A.Y."/>
            <person name="Deshpande S."/>
            <person name="Douglass A.P."/>
            <person name="Hanson S.J."/>
            <person name="Klenk H.-P."/>
            <person name="Labutti K."/>
            <person name="Lapidus A."/>
            <person name="Lindquist E."/>
            <person name="Lipzen A."/>
            <person name="Meier-Kolthoff J.P."/>
            <person name="Ohm R.A."/>
            <person name="Otillar R.P."/>
            <person name="Pangilinan J."/>
            <person name="Peng Y."/>
            <person name="Rokas A."/>
            <person name="Rosa C.A."/>
            <person name="Scheuner C."/>
            <person name="Sibirny A.A."/>
            <person name="Slot J.C."/>
            <person name="Stielow J.B."/>
            <person name="Sun H."/>
            <person name="Kurtzman C.P."/>
            <person name="Blackwell M."/>
            <person name="Grigoriev I.V."/>
            <person name="Jeffries T.W."/>
        </authorList>
    </citation>
    <scope>NUCLEOTIDE SEQUENCE [LARGE SCALE GENOMIC DNA]</scope>
    <source>
        <strain evidence="2">NRRL YB-2248</strain>
    </source>
</reference>
<dbReference type="EMBL" id="KV453849">
    <property type="protein sequence ID" value="ODV86822.1"/>
    <property type="molecule type" value="Genomic_DNA"/>
</dbReference>
<evidence type="ECO:0000313" key="1">
    <source>
        <dbReference type="EMBL" id="ODV86822.1"/>
    </source>
</evidence>
<proteinExistence type="predicted"/>
<gene>
    <name evidence="1" type="ORF">CANARDRAFT_27206</name>
</gene>
<organism evidence="1 2">
    <name type="scientific">[Candida] arabinofermentans NRRL YB-2248</name>
    <dbReference type="NCBI Taxonomy" id="983967"/>
    <lineage>
        <taxon>Eukaryota</taxon>
        <taxon>Fungi</taxon>
        <taxon>Dikarya</taxon>
        <taxon>Ascomycota</taxon>
        <taxon>Saccharomycotina</taxon>
        <taxon>Pichiomycetes</taxon>
        <taxon>Pichiales</taxon>
        <taxon>Pichiaceae</taxon>
        <taxon>Ogataea</taxon>
        <taxon>Ogataea/Candida clade</taxon>
    </lineage>
</organism>